<gene>
    <name evidence="1" type="ORF">RRF57_011199</name>
</gene>
<dbReference type="Proteomes" id="UP001305414">
    <property type="component" value="Unassembled WGS sequence"/>
</dbReference>
<comment type="caution">
    <text evidence="1">The sequence shown here is derived from an EMBL/GenBank/DDBJ whole genome shotgun (WGS) entry which is preliminary data.</text>
</comment>
<dbReference type="AlphaFoldDB" id="A0AAN7UTG6"/>
<accession>A0AAN7UTG6</accession>
<organism evidence="1 2">
    <name type="scientific">Xylaria bambusicola</name>
    <dbReference type="NCBI Taxonomy" id="326684"/>
    <lineage>
        <taxon>Eukaryota</taxon>
        <taxon>Fungi</taxon>
        <taxon>Dikarya</taxon>
        <taxon>Ascomycota</taxon>
        <taxon>Pezizomycotina</taxon>
        <taxon>Sordariomycetes</taxon>
        <taxon>Xylariomycetidae</taxon>
        <taxon>Xylariales</taxon>
        <taxon>Xylariaceae</taxon>
        <taxon>Xylaria</taxon>
    </lineage>
</organism>
<evidence type="ECO:0000313" key="2">
    <source>
        <dbReference type="Proteomes" id="UP001305414"/>
    </source>
</evidence>
<keyword evidence="2" id="KW-1185">Reference proteome</keyword>
<evidence type="ECO:0000313" key="1">
    <source>
        <dbReference type="EMBL" id="KAK5635487.1"/>
    </source>
</evidence>
<proteinExistence type="predicted"/>
<name>A0AAN7UTG6_9PEZI</name>
<sequence>MVEIIEAFRKTPERVAYHLYPRGCVGDKDKIKFSRISIEELQDPVSNLFNSSHGTLRRCRSRMRVSEKIGGHLGSESVHQGLGIQCRSSMVEIDAVYYR</sequence>
<protein>
    <submittedName>
        <fullName evidence="1">Uncharacterized protein</fullName>
    </submittedName>
</protein>
<reference evidence="1 2" key="1">
    <citation type="submission" date="2023-10" db="EMBL/GenBank/DDBJ databases">
        <title>Draft genome sequence of Xylaria bambusicola isolate GMP-LS, the root and basal stem rot pathogen of sugarcane in Indonesia.</title>
        <authorList>
            <person name="Selvaraj P."/>
            <person name="Muralishankar V."/>
            <person name="Muruganantham S."/>
            <person name="Sp S."/>
            <person name="Haryani S."/>
            <person name="Lau K.J.X."/>
            <person name="Naqvi N.I."/>
        </authorList>
    </citation>
    <scope>NUCLEOTIDE SEQUENCE [LARGE SCALE GENOMIC DNA]</scope>
    <source>
        <strain evidence="1">GMP-LS</strain>
    </source>
</reference>
<dbReference type="EMBL" id="JAWHQM010000053">
    <property type="protein sequence ID" value="KAK5635487.1"/>
    <property type="molecule type" value="Genomic_DNA"/>
</dbReference>